<dbReference type="Proteomes" id="UP001230005">
    <property type="component" value="Unassembled WGS sequence"/>
</dbReference>
<gene>
    <name evidence="5" type="ORF">J2S74_004795</name>
</gene>
<dbReference type="Pfam" id="PF07729">
    <property type="entry name" value="FCD"/>
    <property type="match status" value="1"/>
</dbReference>
<evidence type="ECO:0000256" key="1">
    <source>
        <dbReference type="ARBA" id="ARBA00023015"/>
    </source>
</evidence>
<dbReference type="RefSeq" id="WP_307330897.1">
    <property type="nucleotide sequence ID" value="NZ_JAUSUG010000026.1"/>
</dbReference>
<comment type="caution">
    <text evidence="5">The sequence shown here is derived from an EMBL/GenBank/DDBJ whole genome shotgun (WGS) entry which is preliminary data.</text>
</comment>
<dbReference type="InterPro" id="IPR036390">
    <property type="entry name" value="WH_DNA-bd_sf"/>
</dbReference>
<evidence type="ECO:0000313" key="5">
    <source>
        <dbReference type="EMBL" id="MDQ0257337.1"/>
    </source>
</evidence>
<dbReference type="SMART" id="SM00895">
    <property type="entry name" value="FCD"/>
    <property type="match status" value="1"/>
</dbReference>
<evidence type="ECO:0000313" key="6">
    <source>
        <dbReference type="Proteomes" id="UP001230005"/>
    </source>
</evidence>
<sequence>MNSEFKFEPIQKNSIVVDLTKSLLQYIFSGSIKPGEKLPTERQLQEALGVGRSAIREAIKVLAVLGVLEIKHGNGTYLKKPDAGLLIESIEWGILLGEKRVRDIIEARQEIELSIVKLAAQRCTEEELNELWSILEQLKVSTIDDFVEIDIAFHLKLAEMAKNASLKGILTSLQSLLRTWIRFVIESAGETTFSYNDHLKVYQAVANKDPKAAVKAMEEHMQDATKRLLEVVEKQNSKIFNSD</sequence>
<accession>A0ABU0A2V9</accession>
<keyword evidence="3" id="KW-0804">Transcription</keyword>
<protein>
    <submittedName>
        <fullName evidence="5">GntR family transcriptional repressor for pyruvate dehydrogenase complex</fullName>
    </submittedName>
</protein>
<evidence type="ECO:0000256" key="3">
    <source>
        <dbReference type="ARBA" id="ARBA00023163"/>
    </source>
</evidence>
<dbReference type="PROSITE" id="PS50949">
    <property type="entry name" value="HTH_GNTR"/>
    <property type="match status" value="1"/>
</dbReference>
<keyword evidence="5" id="KW-0670">Pyruvate</keyword>
<dbReference type="InterPro" id="IPR036388">
    <property type="entry name" value="WH-like_DNA-bd_sf"/>
</dbReference>
<dbReference type="PRINTS" id="PR00035">
    <property type="entry name" value="HTHGNTR"/>
</dbReference>
<dbReference type="Gene3D" id="1.20.120.530">
    <property type="entry name" value="GntR ligand-binding domain-like"/>
    <property type="match status" value="1"/>
</dbReference>
<dbReference type="SMART" id="SM00345">
    <property type="entry name" value="HTH_GNTR"/>
    <property type="match status" value="1"/>
</dbReference>
<dbReference type="Pfam" id="PF00392">
    <property type="entry name" value="GntR"/>
    <property type="match status" value="1"/>
</dbReference>
<feature type="domain" description="HTH gntR-type" evidence="4">
    <location>
        <begin position="13"/>
        <end position="81"/>
    </location>
</feature>
<dbReference type="InterPro" id="IPR000524">
    <property type="entry name" value="Tscrpt_reg_HTH_GntR"/>
</dbReference>
<reference evidence="5 6" key="1">
    <citation type="submission" date="2023-07" db="EMBL/GenBank/DDBJ databases">
        <title>Genomic Encyclopedia of Type Strains, Phase IV (KMG-IV): sequencing the most valuable type-strain genomes for metagenomic binning, comparative biology and taxonomic classification.</title>
        <authorList>
            <person name="Goeker M."/>
        </authorList>
    </citation>
    <scope>NUCLEOTIDE SEQUENCE [LARGE SCALE GENOMIC DNA]</scope>
    <source>
        <strain evidence="5 6">DSM 9768</strain>
    </source>
</reference>
<dbReference type="PANTHER" id="PTHR43537:SF5">
    <property type="entry name" value="UXU OPERON TRANSCRIPTIONAL REGULATOR"/>
    <property type="match status" value="1"/>
</dbReference>
<dbReference type="InterPro" id="IPR011711">
    <property type="entry name" value="GntR_C"/>
</dbReference>
<proteinExistence type="predicted"/>
<dbReference type="SUPFAM" id="SSF46785">
    <property type="entry name" value="Winged helix' DNA-binding domain"/>
    <property type="match status" value="1"/>
</dbReference>
<name>A0ABU0A2V9_9BACI</name>
<dbReference type="Gene3D" id="1.10.10.10">
    <property type="entry name" value="Winged helix-like DNA-binding domain superfamily/Winged helix DNA-binding domain"/>
    <property type="match status" value="1"/>
</dbReference>
<evidence type="ECO:0000256" key="2">
    <source>
        <dbReference type="ARBA" id="ARBA00023125"/>
    </source>
</evidence>
<dbReference type="EMBL" id="JAUSUG010000026">
    <property type="protein sequence ID" value="MDQ0257337.1"/>
    <property type="molecule type" value="Genomic_DNA"/>
</dbReference>
<keyword evidence="6" id="KW-1185">Reference proteome</keyword>
<organism evidence="5 6">
    <name type="scientific">Evansella vedderi</name>
    <dbReference type="NCBI Taxonomy" id="38282"/>
    <lineage>
        <taxon>Bacteria</taxon>
        <taxon>Bacillati</taxon>
        <taxon>Bacillota</taxon>
        <taxon>Bacilli</taxon>
        <taxon>Bacillales</taxon>
        <taxon>Bacillaceae</taxon>
        <taxon>Evansella</taxon>
    </lineage>
</organism>
<keyword evidence="1" id="KW-0805">Transcription regulation</keyword>
<dbReference type="InterPro" id="IPR008920">
    <property type="entry name" value="TF_FadR/GntR_C"/>
</dbReference>
<evidence type="ECO:0000259" key="4">
    <source>
        <dbReference type="PROSITE" id="PS50949"/>
    </source>
</evidence>
<dbReference type="CDD" id="cd07377">
    <property type="entry name" value="WHTH_GntR"/>
    <property type="match status" value="1"/>
</dbReference>
<dbReference type="SUPFAM" id="SSF48008">
    <property type="entry name" value="GntR ligand-binding domain-like"/>
    <property type="match status" value="1"/>
</dbReference>
<dbReference type="PANTHER" id="PTHR43537">
    <property type="entry name" value="TRANSCRIPTIONAL REGULATOR, GNTR FAMILY"/>
    <property type="match status" value="1"/>
</dbReference>
<keyword evidence="2" id="KW-0238">DNA-binding</keyword>